<accession>A0A1Z4KF49</accession>
<dbReference type="Pfam" id="PF01381">
    <property type="entry name" value="HTH_3"/>
    <property type="match status" value="1"/>
</dbReference>
<dbReference type="Proteomes" id="UP000217507">
    <property type="component" value="Chromosome"/>
</dbReference>
<protein>
    <submittedName>
        <fullName evidence="2">Transcriptional regulator</fullName>
    </submittedName>
</protein>
<dbReference type="InterPro" id="IPR001387">
    <property type="entry name" value="Cro/C1-type_HTH"/>
</dbReference>
<dbReference type="Gene3D" id="1.10.260.40">
    <property type="entry name" value="lambda repressor-like DNA-binding domains"/>
    <property type="match status" value="1"/>
</dbReference>
<reference evidence="2 3" key="1">
    <citation type="submission" date="2017-06" db="EMBL/GenBank/DDBJ databases">
        <title>Genome sequencing of cyanobaciteial culture collection at National Institute for Environmental Studies (NIES).</title>
        <authorList>
            <person name="Hirose Y."/>
            <person name="Shimura Y."/>
            <person name="Fujisawa T."/>
            <person name="Nakamura Y."/>
            <person name="Kawachi M."/>
        </authorList>
    </citation>
    <scope>NUCLEOTIDE SEQUENCE [LARGE SCALE GENOMIC DNA]</scope>
    <source>
        <strain evidence="2 3">NIES-23</strain>
    </source>
</reference>
<evidence type="ECO:0000259" key="1">
    <source>
        <dbReference type="PROSITE" id="PS50943"/>
    </source>
</evidence>
<organism evidence="2 3">
    <name type="scientific">Trichormus variabilis NIES-23</name>
    <dbReference type="NCBI Taxonomy" id="1973479"/>
    <lineage>
        <taxon>Bacteria</taxon>
        <taxon>Bacillati</taxon>
        <taxon>Cyanobacteriota</taxon>
        <taxon>Cyanophyceae</taxon>
        <taxon>Nostocales</taxon>
        <taxon>Nostocaceae</taxon>
        <taxon>Trichormus</taxon>
    </lineage>
</organism>
<proteinExistence type="predicted"/>
<dbReference type="SMART" id="SM00530">
    <property type="entry name" value="HTH_XRE"/>
    <property type="match status" value="1"/>
</dbReference>
<dbReference type="SUPFAM" id="SSF47413">
    <property type="entry name" value="lambda repressor-like DNA-binding domains"/>
    <property type="match status" value="1"/>
</dbReference>
<dbReference type="CDD" id="cd00093">
    <property type="entry name" value="HTH_XRE"/>
    <property type="match status" value="1"/>
</dbReference>
<dbReference type="InterPro" id="IPR010982">
    <property type="entry name" value="Lambda_DNA-bd_dom_sf"/>
</dbReference>
<dbReference type="AlphaFoldDB" id="A0A1Z4KF49"/>
<feature type="domain" description="HTH cro/C1-type" evidence="1">
    <location>
        <begin position="32"/>
        <end position="66"/>
    </location>
</feature>
<gene>
    <name evidence="2" type="ORF">NIES23_03680</name>
</gene>
<evidence type="ECO:0000313" key="2">
    <source>
        <dbReference type="EMBL" id="BAY67594.1"/>
    </source>
</evidence>
<evidence type="ECO:0000313" key="3">
    <source>
        <dbReference type="Proteomes" id="UP000217507"/>
    </source>
</evidence>
<dbReference type="PROSITE" id="PS50943">
    <property type="entry name" value="HTH_CROC1"/>
    <property type="match status" value="1"/>
</dbReference>
<sequence length="121" mass="13456">MGSYLDIERLASLVRKKRGSRGLRETSVEIGNVSPSTLSRVESGRMPDMETFLALCNWLQVPPAELFRTTEEDQPDTPEAIAIQLRADKKLDPAIANALASLVKAAYRDLSQQDDELKQDP</sequence>
<name>A0A1Z4KF49_ANAVA</name>
<dbReference type="GO" id="GO:0003677">
    <property type="term" value="F:DNA binding"/>
    <property type="evidence" value="ECO:0007669"/>
    <property type="project" value="InterPro"/>
</dbReference>
<dbReference type="EMBL" id="AP018216">
    <property type="protein sequence ID" value="BAY67594.1"/>
    <property type="molecule type" value="Genomic_DNA"/>
</dbReference>
<dbReference type="SMR" id="A0A1Z4KF49"/>